<dbReference type="STRING" id="501024.RTCCBAU85039_3648"/>
<feature type="transmembrane region" description="Helical" evidence="1">
    <location>
        <begin position="21"/>
        <end position="43"/>
    </location>
</feature>
<proteinExistence type="predicted"/>
<dbReference type="EMBL" id="FOCV01000015">
    <property type="protein sequence ID" value="SEO32481.1"/>
    <property type="molecule type" value="Genomic_DNA"/>
</dbReference>
<gene>
    <name evidence="2" type="ORF">RTCCBAU85039_3648</name>
    <name evidence="3" type="ORF">SAMN05216228_101560</name>
</gene>
<protein>
    <submittedName>
        <fullName evidence="2">Uncharacterized protein</fullName>
    </submittedName>
</protein>
<keyword evidence="1" id="KW-0472">Membrane</keyword>
<organism evidence="2 4">
    <name type="scientific">Rhizobium tibeticum</name>
    <dbReference type="NCBI Taxonomy" id="501024"/>
    <lineage>
        <taxon>Bacteria</taxon>
        <taxon>Pseudomonadati</taxon>
        <taxon>Pseudomonadota</taxon>
        <taxon>Alphaproteobacteria</taxon>
        <taxon>Hyphomicrobiales</taxon>
        <taxon>Rhizobiaceae</taxon>
        <taxon>Rhizobium/Agrobacterium group</taxon>
        <taxon>Rhizobium</taxon>
    </lineage>
</organism>
<keyword evidence="5" id="KW-1185">Reference proteome</keyword>
<evidence type="ECO:0000313" key="5">
    <source>
        <dbReference type="Proteomes" id="UP000198939"/>
    </source>
</evidence>
<dbReference type="OrthoDB" id="8400744at2"/>
<reference evidence="4" key="1">
    <citation type="submission" date="2016-10" db="EMBL/GenBank/DDBJ databases">
        <authorList>
            <person name="Wibberg D."/>
        </authorList>
    </citation>
    <scope>NUCLEOTIDE SEQUENCE [LARGE SCALE GENOMIC DNA]</scope>
</reference>
<dbReference type="EMBL" id="FNXB01000018">
    <property type="protein sequence ID" value="SEI00597.1"/>
    <property type="molecule type" value="Genomic_DNA"/>
</dbReference>
<keyword evidence="1" id="KW-0812">Transmembrane</keyword>
<accession>A0A1H8NS64</accession>
<reference evidence="2" key="3">
    <citation type="submission" date="2016-10" db="EMBL/GenBank/DDBJ databases">
        <authorList>
            <person name="de Groot N.N."/>
        </authorList>
    </citation>
    <scope>NUCLEOTIDE SEQUENCE [LARGE SCALE GENOMIC DNA]</scope>
    <source>
        <strain evidence="2">CCBAU85039</strain>
    </source>
</reference>
<evidence type="ECO:0000313" key="3">
    <source>
        <dbReference type="EMBL" id="SEO32481.1"/>
    </source>
</evidence>
<dbReference type="RefSeq" id="WP_072377423.1">
    <property type="nucleotide sequence ID" value="NZ_FNXB01000018.1"/>
</dbReference>
<keyword evidence="1" id="KW-1133">Transmembrane helix</keyword>
<evidence type="ECO:0000313" key="2">
    <source>
        <dbReference type="EMBL" id="SEI00597.1"/>
    </source>
</evidence>
<sequence>MAWALLVSFVIGAVCALRMPILVFTLVVIAVMIACGVASYATGSSFLHAIGWGLIFAAVLEAGYVFTHGVLFFLYARRANNERTSRKVHSKYSAD</sequence>
<evidence type="ECO:0000313" key="4">
    <source>
        <dbReference type="Proteomes" id="UP000183063"/>
    </source>
</evidence>
<dbReference type="Proteomes" id="UP000198939">
    <property type="component" value="Unassembled WGS sequence"/>
</dbReference>
<feature type="transmembrane region" description="Helical" evidence="1">
    <location>
        <begin position="49"/>
        <end position="76"/>
    </location>
</feature>
<dbReference type="AlphaFoldDB" id="A0A1H8NS64"/>
<evidence type="ECO:0000256" key="1">
    <source>
        <dbReference type="SAM" id="Phobius"/>
    </source>
</evidence>
<dbReference type="Proteomes" id="UP000183063">
    <property type="component" value="Unassembled WGS sequence"/>
</dbReference>
<name>A0A1H8NS64_9HYPH</name>
<reference evidence="3 5" key="2">
    <citation type="submission" date="2016-10" db="EMBL/GenBank/DDBJ databases">
        <authorList>
            <person name="Varghese N."/>
            <person name="Submissions S."/>
        </authorList>
    </citation>
    <scope>NUCLEOTIDE SEQUENCE [LARGE SCALE GENOMIC DNA]</scope>
    <source>
        <strain evidence="3 5">CGMCC 1.7071</strain>
    </source>
</reference>